<accession>A0ABT7B8K0</accession>
<keyword evidence="3 12" id="KW-0808">Transferase</keyword>
<organism evidence="12 13">
    <name type="scientific">Roseofilum capinflatum BLCC-M114</name>
    <dbReference type="NCBI Taxonomy" id="3022440"/>
    <lineage>
        <taxon>Bacteria</taxon>
        <taxon>Bacillati</taxon>
        <taxon>Cyanobacteriota</taxon>
        <taxon>Cyanophyceae</taxon>
        <taxon>Desertifilales</taxon>
        <taxon>Desertifilaceae</taxon>
        <taxon>Roseofilum</taxon>
        <taxon>Roseofilum capinflatum</taxon>
    </lineage>
</organism>
<keyword evidence="5" id="KW-0418">Kinase</keyword>
<proteinExistence type="inferred from homology"/>
<evidence type="ECO:0000256" key="10">
    <source>
        <dbReference type="SAM" id="Phobius"/>
    </source>
</evidence>
<evidence type="ECO:0000256" key="8">
    <source>
        <dbReference type="ARBA" id="ARBA00051245"/>
    </source>
</evidence>
<dbReference type="EMBL" id="JAQOSO010000084">
    <property type="protein sequence ID" value="MDJ1175494.1"/>
    <property type="molecule type" value="Genomic_DNA"/>
</dbReference>
<name>A0ABT7B8K0_9CYAN</name>
<comment type="catalytic activity">
    <reaction evidence="8">
        <text>L-tyrosyl-[protein] + ATP = O-phospho-L-tyrosyl-[protein] + ADP + H(+)</text>
        <dbReference type="Rhea" id="RHEA:10596"/>
        <dbReference type="Rhea" id="RHEA-COMP:10136"/>
        <dbReference type="Rhea" id="RHEA-COMP:20101"/>
        <dbReference type="ChEBI" id="CHEBI:15378"/>
        <dbReference type="ChEBI" id="CHEBI:30616"/>
        <dbReference type="ChEBI" id="CHEBI:46858"/>
        <dbReference type="ChEBI" id="CHEBI:61978"/>
        <dbReference type="ChEBI" id="CHEBI:456216"/>
        <dbReference type="EC" id="2.7.10.2"/>
    </reaction>
</comment>
<evidence type="ECO:0000256" key="5">
    <source>
        <dbReference type="ARBA" id="ARBA00022777"/>
    </source>
</evidence>
<comment type="caution">
    <text evidence="12">The sequence shown here is derived from an EMBL/GenBank/DDBJ whole genome shotgun (WGS) entry which is preliminary data.</text>
</comment>
<keyword evidence="6" id="KW-0067">ATP-binding</keyword>
<dbReference type="SUPFAM" id="SSF52540">
    <property type="entry name" value="P-loop containing nucleoside triphosphate hydrolases"/>
    <property type="match status" value="1"/>
</dbReference>
<dbReference type="EC" id="2.7.10.2" evidence="2"/>
<evidence type="ECO:0000256" key="7">
    <source>
        <dbReference type="ARBA" id="ARBA00023137"/>
    </source>
</evidence>
<feature type="coiled-coil region" evidence="9">
    <location>
        <begin position="363"/>
        <end position="414"/>
    </location>
</feature>
<dbReference type="Pfam" id="PF13614">
    <property type="entry name" value="AAA_31"/>
    <property type="match status" value="1"/>
</dbReference>
<keyword evidence="10" id="KW-1133">Transmembrane helix</keyword>
<dbReference type="InterPro" id="IPR005702">
    <property type="entry name" value="Wzc-like_C"/>
</dbReference>
<evidence type="ECO:0000256" key="6">
    <source>
        <dbReference type="ARBA" id="ARBA00022840"/>
    </source>
</evidence>
<evidence type="ECO:0000256" key="9">
    <source>
        <dbReference type="SAM" id="Coils"/>
    </source>
</evidence>
<keyword evidence="4" id="KW-0547">Nucleotide-binding</keyword>
<dbReference type="PANTHER" id="PTHR32309">
    <property type="entry name" value="TYROSINE-PROTEIN KINASE"/>
    <property type="match status" value="1"/>
</dbReference>
<reference evidence="12 13" key="1">
    <citation type="submission" date="2023-01" db="EMBL/GenBank/DDBJ databases">
        <title>Novel diversity within Roseofilum (Cyanobacteria; Desertifilaceae) from marine benthic mats with descriptions of four novel species.</title>
        <authorList>
            <person name="Wang Y."/>
            <person name="Berthold D.E."/>
            <person name="Hu J."/>
            <person name="Lefler F.W."/>
            <person name="Laughinghouse H.D. IV."/>
        </authorList>
    </citation>
    <scope>NUCLEOTIDE SEQUENCE [LARGE SCALE GENOMIC DNA]</scope>
    <source>
        <strain evidence="12 13">BLCC-M114</strain>
    </source>
</reference>
<sequence>MDIEQQFHNRPSQQNGQSIESALKAGLDQSQDVNEEEFDATWLFAVLRRRVLTMAGVAFALSVLAGGMIVSKSRNITLEYQGSFRLLVEPPTAQEVLARQFILAQGSNPDVQRASVQSHFLDYETQLRVLRSPLILEPIVEDLKQKYPDMNYYKLTSKLTLEQSKYLVDGKQQGTKIIVVSYKDKNIEKIQYVLDNIAQSFVNYSLQQRLNSLQNSLKFIDEQIPNLQQRVDALQDKMQEVRGESNFINPSKNANTLEILAIKIEEQRVAIETQLAQTYALYKASEKQLLEGNPISVLAQDTNINERLLHRIAENDANLAEALSHFRDDSAPVAILKSQKQELLNEAQRIVEGRILPKIVIDIEKLEGQRQELLLAEQELNQKIKDFALNTRRYNDIERELEIATDVLKEFLSKRKALEIDAAEQQAPWEIIHPPAINLNASGQPRSVTETKTKRELALAVVLSSLMGVAVGFLIEVLHTVFHSPDEVKNSTKSPLLSSIPFVKSLNKSSKKRIKILSKVQDLNGFTEWVQPEYSASFLEAFRSLYTNINLLNSKKRPIHSLVISSATVGEGKSTIALQLAQTAAAIGKRVLLVDADLRHPQLHVYLGLDNQRGLSDSVTNYLSLNEVIQQSVLEENLFFLSAGQFTPDPIKLLSSQKMQYLMGQFQGFFDLVIYDTPPLVGLADAHIVAAHADGLVLVVGLEKTDRSMVNQAVDELGISGATVLGVVTNQLKKGGSSKSSHVKRGYVSPRMGLVSESHEVK</sequence>
<evidence type="ECO:0000313" key="12">
    <source>
        <dbReference type="EMBL" id="MDJ1175494.1"/>
    </source>
</evidence>
<feature type="transmembrane region" description="Helical" evidence="10">
    <location>
        <begin position="51"/>
        <end position="70"/>
    </location>
</feature>
<evidence type="ECO:0000256" key="1">
    <source>
        <dbReference type="ARBA" id="ARBA00007316"/>
    </source>
</evidence>
<evidence type="ECO:0000256" key="3">
    <source>
        <dbReference type="ARBA" id="ARBA00022679"/>
    </source>
</evidence>
<keyword evidence="9" id="KW-0175">Coiled coil</keyword>
<keyword evidence="7" id="KW-0829">Tyrosine-protein kinase</keyword>
<protein>
    <recommendedName>
        <fullName evidence="2">non-specific protein-tyrosine kinase</fullName>
        <ecNumber evidence="2">2.7.10.2</ecNumber>
    </recommendedName>
</protein>
<dbReference type="PANTHER" id="PTHR32309:SF13">
    <property type="entry name" value="FERRIC ENTEROBACTIN TRANSPORT PROTEIN FEPE"/>
    <property type="match status" value="1"/>
</dbReference>
<gene>
    <name evidence="12" type="ORF">PMG25_15495</name>
</gene>
<feature type="domain" description="AAA" evidence="11">
    <location>
        <begin position="567"/>
        <end position="703"/>
    </location>
</feature>
<evidence type="ECO:0000259" key="11">
    <source>
        <dbReference type="Pfam" id="PF13614"/>
    </source>
</evidence>
<dbReference type="InterPro" id="IPR027417">
    <property type="entry name" value="P-loop_NTPase"/>
</dbReference>
<dbReference type="CDD" id="cd05387">
    <property type="entry name" value="BY-kinase"/>
    <property type="match status" value="1"/>
</dbReference>
<dbReference type="InterPro" id="IPR050445">
    <property type="entry name" value="Bact_polysacc_biosynth/exp"/>
</dbReference>
<evidence type="ECO:0000313" key="13">
    <source>
        <dbReference type="Proteomes" id="UP001235849"/>
    </source>
</evidence>
<keyword evidence="10" id="KW-0812">Transmembrane</keyword>
<keyword evidence="10" id="KW-0472">Membrane</keyword>
<keyword evidence="13" id="KW-1185">Reference proteome</keyword>
<comment type="similarity">
    <text evidence="1">Belongs to the CpsD/CapB family.</text>
</comment>
<dbReference type="GO" id="GO:0004715">
    <property type="term" value="F:non-membrane spanning protein tyrosine kinase activity"/>
    <property type="evidence" value="ECO:0007669"/>
    <property type="project" value="UniProtKB-EC"/>
</dbReference>
<dbReference type="RefSeq" id="WP_283767797.1">
    <property type="nucleotide sequence ID" value="NZ_JAQOSO010000084.1"/>
</dbReference>
<dbReference type="NCBIfam" id="TIGR01007">
    <property type="entry name" value="eps_fam"/>
    <property type="match status" value="1"/>
</dbReference>
<dbReference type="Proteomes" id="UP001235849">
    <property type="component" value="Unassembled WGS sequence"/>
</dbReference>
<dbReference type="InterPro" id="IPR025669">
    <property type="entry name" value="AAA_dom"/>
</dbReference>
<evidence type="ECO:0000256" key="2">
    <source>
        <dbReference type="ARBA" id="ARBA00011903"/>
    </source>
</evidence>
<feature type="coiled-coil region" evidence="9">
    <location>
        <begin position="210"/>
        <end position="244"/>
    </location>
</feature>
<dbReference type="Gene3D" id="3.40.50.300">
    <property type="entry name" value="P-loop containing nucleotide triphosphate hydrolases"/>
    <property type="match status" value="1"/>
</dbReference>
<evidence type="ECO:0000256" key="4">
    <source>
        <dbReference type="ARBA" id="ARBA00022741"/>
    </source>
</evidence>